<evidence type="ECO:0000256" key="1">
    <source>
        <dbReference type="SAM" id="MobiDB-lite"/>
    </source>
</evidence>
<comment type="caution">
    <text evidence="2">The sequence shown here is derived from an EMBL/GenBank/DDBJ whole genome shotgun (WGS) entry which is preliminary data.</text>
</comment>
<dbReference type="AlphaFoldDB" id="A0AAD4BPF1"/>
<organism evidence="2 3">
    <name type="scientific">Boletus edulis BED1</name>
    <dbReference type="NCBI Taxonomy" id="1328754"/>
    <lineage>
        <taxon>Eukaryota</taxon>
        <taxon>Fungi</taxon>
        <taxon>Dikarya</taxon>
        <taxon>Basidiomycota</taxon>
        <taxon>Agaricomycotina</taxon>
        <taxon>Agaricomycetes</taxon>
        <taxon>Agaricomycetidae</taxon>
        <taxon>Boletales</taxon>
        <taxon>Boletineae</taxon>
        <taxon>Boletaceae</taxon>
        <taxon>Boletoideae</taxon>
        <taxon>Boletus</taxon>
    </lineage>
</organism>
<reference evidence="2" key="2">
    <citation type="journal article" date="2020" name="Nat. Commun.">
        <title>Large-scale genome sequencing of mycorrhizal fungi provides insights into the early evolution of symbiotic traits.</title>
        <authorList>
            <person name="Miyauchi S."/>
            <person name="Kiss E."/>
            <person name="Kuo A."/>
            <person name="Drula E."/>
            <person name="Kohler A."/>
            <person name="Sanchez-Garcia M."/>
            <person name="Morin E."/>
            <person name="Andreopoulos B."/>
            <person name="Barry K.W."/>
            <person name="Bonito G."/>
            <person name="Buee M."/>
            <person name="Carver A."/>
            <person name="Chen C."/>
            <person name="Cichocki N."/>
            <person name="Clum A."/>
            <person name="Culley D."/>
            <person name="Crous P.W."/>
            <person name="Fauchery L."/>
            <person name="Girlanda M."/>
            <person name="Hayes R.D."/>
            <person name="Keri Z."/>
            <person name="LaButti K."/>
            <person name="Lipzen A."/>
            <person name="Lombard V."/>
            <person name="Magnuson J."/>
            <person name="Maillard F."/>
            <person name="Murat C."/>
            <person name="Nolan M."/>
            <person name="Ohm R.A."/>
            <person name="Pangilinan J."/>
            <person name="Pereira M.F."/>
            <person name="Perotto S."/>
            <person name="Peter M."/>
            <person name="Pfister S."/>
            <person name="Riley R."/>
            <person name="Sitrit Y."/>
            <person name="Stielow J.B."/>
            <person name="Szollosi G."/>
            <person name="Zifcakova L."/>
            <person name="Stursova M."/>
            <person name="Spatafora J.W."/>
            <person name="Tedersoo L."/>
            <person name="Vaario L.M."/>
            <person name="Yamada A."/>
            <person name="Yan M."/>
            <person name="Wang P."/>
            <person name="Xu J."/>
            <person name="Bruns T."/>
            <person name="Baldrian P."/>
            <person name="Vilgalys R."/>
            <person name="Dunand C."/>
            <person name="Henrissat B."/>
            <person name="Grigoriev I.V."/>
            <person name="Hibbett D."/>
            <person name="Nagy L.G."/>
            <person name="Martin F.M."/>
        </authorList>
    </citation>
    <scope>NUCLEOTIDE SEQUENCE</scope>
    <source>
        <strain evidence="2">BED1</strain>
    </source>
</reference>
<dbReference type="EMBL" id="WHUW01000023">
    <property type="protein sequence ID" value="KAF8436015.1"/>
    <property type="molecule type" value="Genomic_DNA"/>
</dbReference>
<reference evidence="2" key="1">
    <citation type="submission" date="2019-10" db="EMBL/GenBank/DDBJ databases">
        <authorList>
            <consortium name="DOE Joint Genome Institute"/>
            <person name="Kuo A."/>
            <person name="Miyauchi S."/>
            <person name="Kiss E."/>
            <person name="Drula E."/>
            <person name="Kohler A."/>
            <person name="Sanchez-Garcia M."/>
            <person name="Andreopoulos B."/>
            <person name="Barry K.W."/>
            <person name="Bonito G."/>
            <person name="Buee M."/>
            <person name="Carver A."/>
            <person name="Chen C."/>
            <person name="Cichocki N."/>
            <person name="Clum A."/>
            <person name="Culley D."/>
            <person name="Crous P.W."/>
            <person name="Fauchery L."/>
            <person name="Girlanda M."/>
            <person name="Hayes R."/>
            <person name="Keri Z."/>
            <person name="LaButti K."/>
            <person name="Lipzen A."/>
            <person name="Lombard V."/>
            <person name="Magnuson J."/>
            <person name="Maillard F."/>
            <person name="Morin E."/>
            <person name="Murat C."/>
            <person name="Nolan M."/>
            <person name="Ohm R."/>
            <person name="Pangilinan J."/>
            <person name="Pereira M."/>
            <person name="Perotto S."/>
            <person name="Peter M."/>
            <person name="Riley R."/>
            <person name="Sitrit Y."/>
            <person name="Stielow B."/>
            <person name="Szollosi G."/>
            <person name="Zifcakova L."/>
            <person name="Stursova M."/>
            <person name="Spatafora J.W."/>
            <person name="Tedersoo L."/>
            <person name="Vaario L.-M."/>
            <person name="Yamada A."/>
            <person name="Yan M."/>
            <person name="Wang P."/>
            <person name="Xu J."/>
            <person name="Bruns T."/>
            <person name="Baldrian P."/>
            <person name="Vilgalys R."/>
            <person name="Henrissat B."/>
            <person name="Grigoriev I.V."/>
            <person name="Hibbett D."/>
            <person name="Nagy L.G."/>
            <person name="Martin F.M."/>
        </authorList>
    </citation>
    <scope>NUCLEOTIDE SEQUENCE</scope>
    <source>
        <strain evidence="2">BED1</strain>
    </source>
</reference>
<gene>
    <name evidence="2" type="ORF">L210DRAFT_953348</name>
</gene>
<accession>A0AAD4BPF1</accession>
<dbReference type="Proteomes" id="UP001194468">
    <property type="component" value="Unassembled WGS sequence"/>
</dbReference>
<feature type="non-terminal residue" evidence="2">
    <location>
        <position position="1"/>
    </location>
</feature>
<feature type="compositionally biased region" description="Polar residues" evidence="1">
    <location>
        <begin position="10"/>
        <end position="30"/>
    </location>
</feature>
<sequence>CIPHMRRSASVVSTPDGSATSGKRVSDDITLNSHPDVAAFQLIRQVTPASV</sequence>
<name>A0AAD4BPF1_BOLED</name>
<feature type="region of interest" description="Disordered" evidence="1">
    <location>
        <begin position="1"/>
        <end position="30"/>
    </location>
</feature>
<protein>
    <submittedName>
        <fullName evidence="2">Uncharacterized protein</fullName>
    </submittedName>
</protein>
<evidence type="ECO:0000313" key="2">
    <source>
        <dbReference type="EMBL" id="KAF8436015.1"/>
    </source>
</evidence>
<keyword evidence="3" id="KW-1185">Reference proteome</keyword>
<evidence type="ECO:0000313" key="3">
    <source>
        <dbReference type="Proteomes" id="UP001194468"/>
    </source>
</evidence>
<proteinExistence type="predicted"/>